<feature type="non-terminal residue" evidence="1">
    <location>
        <position position="134"/>
    </location>
</feature>
<sequence length="134" mass="15159">MPSNQSNIQLLPYVEVNGVRTIGDEIVKDFFHQMMEEETQKIVFPEGKIKSETDFLSLMKSVQNVPVFVFSENRIAGVAWLNGFHEIHALCHFGVLAWARGQVALDAGRAVLDYWFSWADESDGPKLEMVIGMI</sequence>
<gene>
    <name evidence="1" type="ORF">LCGC14_3153140</name>
</gene>
<organism evidence="1">
    <name type="scientific">marine sediment metagenome</name>
    <dbReference type="NCBI Taxonomy" id="412755"/>
    <lineage>
        <taxon>unclassified sequences</taxon>
        <taxon>metagenomes</taxon>
        <taxon>ecological metagenomes</taxon>
    </lineage>
</organism>
<proteinExistence type="predicted"/>
<name>A0A0F8WHI8_9ZZZZ</name>
<dbReference type="AlphaFoldDB" id="A0A0F8WHI8"/>
<reference evidence="1" key="1">
    <citation type="journal article" date="2015" name="Nature">
        <title>Complex archaea that bridge the gap between prokaryotes and eukaryotes.</title>
        <authorList>
            <person name="Spang A."/>
            <person name="Saw J.H."/>
            <person name="Jorgensen S.L."/>
            <person name="Zaremba-Niedzwiedzka K."/>
            <person name="Martijn J."/>
            <person name="Lind A.E."/>
            <person name="van Eijk R."/>
            <person name="Schleper C."/>
            <person name="Guy L."/>
            <person name="Ettema T.J."/>
        </authorList>
    </citation>
    <scope>NUCLEOTIDE SEQUENCE</scope>
</reference>
<protein>
    <recommendedName>
        <fullName evidence="2">N-acetyltransferase domain-containing protein</fullName>
    </recommendedName>
</protein>
<comment type="caution">
    <text evidence="1">The sequence shown here is derived from an EMBL/GenBank/DDBJ whole genome shotgun (WGS) entry which is preliminary data.</text>
</comment>
<dbReference type="EMBL" id="LAZR01069473">
    <property type="protein sequence ID" value="KKK47640.1"/>
    <property type="molecule type" value="Genomic_DNA"/>
</dbReference>
<evidence type="ECO:0008006" key="2">
    <source>
        <dbReference type="Google" id="ProtNLM"/>
    </source>
</evidence>
<evidence type="ECO:0000313" key="1">
    <source>
        <dbReference type="EMBL" id="KKK47640.1"/>
    </source>
</evidence>
<accession>A0A0F8WHI8</accession>